<dbReference type="Gene3D" id="3.40.50.1820">
    <property type="entry name" value="alpha/beta hydrolase"/>
    <property type="match status" value="1"/>
</dbReference>
<proteinExistence type="predicted"/>
<dbReference type="InterPro" id="IPR050228">
    <property type="entry name" value="Carboxylesterase_BioH"/>
</dbReference>
<dbReference type="PANTHER" id="PTHR43194">
    <property type="entry name" value="HYDROLASE ALPHA/BETA FOLD FAMILY"/>
    <property type="match status" value="1"/>
</dbReference>
<gene>
    <name evidence="2" type="ORF">J2W25_001746</name>
</gene>
<dbReference type="EMBL" id="JAUSRR010000003">
    <property type="protein sequence ID" value="MDP9922725.1"/>
    <property type="molecule type" value="Genomic_DNA"/>
</dbReference>
<protein>
    <submittedName>
        <fullName evidence="2">Pimeloyl-ACP methyl ester carboxylesterase</fullName>
    </submittedName>
</protein>
<sequence>MPTHHHAPLSIADQGCFWVNVERKPTPQGTLASGQMFVQYQIPAEKRHPYPIVMVHGGGGQGTDYLGTPDGRPGWATWFLRQGYAVYVVDRPGHGRAPFHPDALGPMSPPPPYEMISAMFSAPSPETAHWPQARLHTQWPGNGKPGDPALDQLMAALGPMIPDLAQTHERMKQCGVALLDRIGPAILMTHSMGGPFGWIVADERPDLVKGIVAIEPVGPAFDPIGPNMGKLDWGLTAIPLHFEPAAAQASDIRVERRKAPAPGLVDCNVQVEPARKLPRLAGIPVAVLVGEASFMAPFEHGAVDFLTQAGVAAELLRLEDHGIHGNGHMVMSEKNSDEVAALIDRWLQRKVSD</sequence>
<dbReference type="Proteomes" id="UP001244295">
    <property type="component" value="Unassembled WGS sequence"/>
</dbReference>
<reference evidence="2" key="1">
    <citation type="submission" date="2023-07" db="EMBL/GenBank/DDBJ databases">
        <title>Sorghum-associated microbial communities from plants grown in Nebraska, USA.</title>
        <authorList>
            <person name="Schachtman D."/>
        </authorList>
    </citation>
    <scope>NUCLEOTIDE SEQUENCE</scope>
    <source>
        <strain evidence="2">DS2795</strain>
    </source>
</reference>
<dbReference type="SUPFAM" id="SSF53474">
    <property type="entry name" value="alpha/beta-Hydrolases"/>
    <property type="match status" value="1"/>
</dbReference>
<comment type="caution">
    <text evidence="2">The sequence shown here is derived from an EMBL/GenBank/DDBJ whole genome shotgun (WGS) entry which is preliminary data.</text>
</comment>
<feature type="domain" description="AB hydrolase-1" evidence="1">
    <location>
        <begin position="50"/>
        <end position="222"/>
    </location>
</feature>
<dbReference type="AlphaFoldDB" id="A0AAW8DT48"/>
<evidence type="ECO:0000313" key="3">
    <source>
        <dbReference type="Proteomes" id="UP001244295"/>
    </source>
</evidence>
<accession>A0AAW8DT48</accession>
<evidence type="ECO:0000313" key="2">
    <source>
        <dbReference type="EMBL" id="MDP9922725.1"/>
    </source>
</evidence>
<dbReference type="Pfam" id="PF00561">
    <property type="entry name" value="Abhydrolase_1"/>
    <property type="match status" value="1"/>
</dbReference>
<evidence type="ECO:0000259" key="1">
    <source>
        <dbReference type="Pfam" id="PF00561"/>
    </source>
</evidence>
<name>A0AAW8DT48_9BURK</name>
<dbReference type="PANTHER" id="PTHR43194:SF4">
    <property type="entry name" value="AB HYDROLASE-1 DOMAIN-CONTAINING PROTEIN"/>
    <property type="match status" value="1"/>
</dbReference>
<dbReference type="InterPro" id="IPR029058">
    <property type="entry name" value="AB_hydrolase_fold"/>
</dbReference>
<dbReference type="RefSeq" id="WP_307636322.1">
    <property type="nucleotide sequence ID" value="NZ_JAUSRR010000003.1"/>
</dbReference>
<dbReference type="InterPro" id="IPR000073">
    <property type="entry name" value="AB_hydrolase_1"/>
</dbReference>
<dbReference type="CDD" id="cd12809">
    <property type="entry name" value="Esterase_713_like-2"/>
    <property type="match status" value="1"/>
</dbReference>
<organism evidence="2 3">
    <name type="scientific">Variovorax boronicumulans</name>
    <dbReference type="NCBI Taxonomy" id="436515"/>
    <lineage>
        <taxon>Bacteria</taxon>
        <taxon>Pseudomonadati</taxon>
        <taxon>Pseudomonadota</taxon>
        <taxon>Betaproteobacteria</taxon>
        <taxon>Burkholderiales</taxon>
        <taxon>Comamonadaceae</taxon>
        <taxon>Variovorax</taxon>
    </lineage>
</organism>